<dbReference type="InterPro" id="IPR036291">
    <property type="entry name" value="NAD(P)-bd_dom_sf"/>
</dbReference>
<dbReference type="EMBL" id="AYXT01000015">
    <property type="protein sequence ID" value="ETF00308.1"/>
    <property type="molecule type" value="Genomic_DNA"/>
</dbReference>
<evidence type="ECO:0000259" key="6">
    <source>
        <dbReference type="Pfam" id="PF02826"/>
    </source>
</evidence>
<dbReference type="STRING" id="1424334.W822_22965"/>
<evidence type="ECO:0000256" key="1">
    <source>
        <dbReference type="ARBA" id="ARBA00005854"/>
    </source>
</evidence>
<dbReference type="PROSITE" id="PS00670">
    <property type="entry name" value="D_2_HYDROXYACID_DH_2"/>
    <property type="match status" value="1"/>
</dbReference>
<evidence type="ECO:0000313" key="8">
    <source>
        <dbReference type="Proteomes" id="UP000018733"/>
    </source>
</evidence>
<evidence type="ECO:0000259" key="5">
    <source>
        <dbReference type="Pfam" id="PF00389"/>
    </source>
</evidence>
<dbReference type="InterPro" id="IPR006140">
    <property type="entry name" value="D-isomer_DH_NAD-bd"/>
</dbReference>
<dbReference type="Gene3D" id="3.40.50.720">
    <property type="entry name" value="NAD(P)-binding Rossmann-like Domain"/>
    <property type="match status" value="2"/>
</dbReference>
<keyword evidence="2 4" id="KW-0560">Oxidoreductase</keyword>
<name>V8QLW3_9BURK</name>
<protein>
    <submittedName>
        <fullName evidence="7">Glycerate dehydrogenase</fullName>
        <ecNumber evidence="7">1.1.1.29</ecNumber>
    </submittedName>
</protein>
<dbReference type="Pfam" id="PF00389">
    <property type="entry name" value="2-Hacid_dh"/>
    <property type="match status" value="1"/>
</dbReference>
<dbReference type="PROSITE" id="PS00671">
    <property type="entry name" value="D_2_HYDROXYACID_DH_3"/>
    <property type="match status" value="1"/>
</dbReference>
<dbReference type="eggNOG" id="COG1052">
    <property type="taxonomic scope" value="Bacteria"/>
</dbReference>
<dbReference type="InterPro" id="IPR029753">
    <property type="entry name" value="D-isomer_DH_CS"/>
</dbReference>
<gene>
    <name evidence="7" type="ORF">W822_22965</name>
</gene>
<dbReference type="SUPFAM" id="SSF51735">
    <property type="entry name" value="NAD(P)-binding Rossmann-fold domains"/>
    <property type="match status" value="1"/>
</dbReference>
<evidence type="ECO:0000313" key="7">
    <source>
        <dbReference type="EMBL" id="ETF00308.1"/>
    </source>
</evidence>
<proteinExistence type="inferred from homology"/>
<dbReference type="AlphaFoldDB" id="V8QLW3"/>
<evidence type="ECO:0000256" key="2">
    <source>
        <dbReference type="ARBA" id="ARBA00023002"/>
    </source>
</evidence>
<dbReference type="CDD" id="cd12162">
    <property type="entry name" value="2-Hacid_dh_4"/>
    <property type="match status" value="1"/>
</dbReference>
<dbReference type="PATRIC" id="fig|1424334.3.peg.4601"/>
<dbReference type="GO" id="GO:0051287">
    <property type="term" value="F:NAD binding"/>
    <property type="evidence" value="ECO:0007669"/>
    <property type="project" value="InterPro"/>
</dbReference>
<dbReference type="EC" id="1.1.1.29" evidence="7"/>
<comment type="similarity">
    <text evidence="1 4">Belongs to the D-isomer specific 2-hydroxyacid dehydrogenase family.</text>
</comment>
<keyword evidence="8" id="KW-1185">Reference proteome</keyword>
<organism evidence="7 8">
    <name type="scientific">Advenella kashmirensis W13003</name>
    <dbReference type="NCBI Taxonomy" id="1424334"/>
    <lineage>
        <taxon>Bacteria</taxon>
        <taxon>Pseudomonadati</taxon>
        <taxon>Pseudomonadota</taxon>
        <taxon>Betaproteobacteria</taxon>
        <taxon>Burkholderiales</taxon>
        <taxon>Alcaligenaceae</taxon>
    </lineage>
</organism>
<accession>V8QLW3</accession>
<keyword evidence="3" id="KW-0520">NAD</keyword>
<reference evidence="7 8" key="1">
    <citation type="journal article" date="2014" name="Genome Announc.">
        <title>Draft Genome Sequence of Advenella kashmirensis Strain W13003, a Polycyclic Aromatic Hydrocarbon-Degrading Bacterium.</title>
        <authorList>
            <person name="Wang X."/>
            <person name="Jin D."/>
            <person name="Zhou L."/>
            <person name="Wu L."/>
            <person name="An W."/>
            <person name="Zhao L."/>
        </authorList>
    </citation>
    <scope>NUCLEOTIDE SEQUENCE [LARGE SCALE GENOMIC DNA]</scope>
    <source>
        <strain evidence="7 8">W13003</strain>
    </source>
</reference>
<dbReference type="InterPro" id="IPR050418">
    <property type="entry name" value="D-iso_2-hydroxyacid_DH_PdxB"/>
</dbReference>
<dbReference type="Pfam" id="PF02826">
    <property type="entry name" value="2-Hacid_dh_C"/>
    <property type="match status" value="1"/>
</dbReference>
<dbReference type="PANTHER" id="PTHR43761:SF1">
    <property type="entry name" value="D-ISOMER SPECIFIC 2-HYDROXYACID DEHYDROGENASE CATALYTIC DOMAIN-CONTAINING PROTEIN-RELATED"/>
    <property type="match status" value="1"/>
</dbReference>
<evidence type="ECO:0000256" key="4">
    <source>
        <dbReference type="RuleBase" id="RU003719"/>
    </source>
</evidence>
<dbReference type="HOGENOM" id="CLU_019796_1_3_4"/>
<dbReference type="OrthoDB" id="9805416at2"/>
<dbReference type="PANTHER" id="PTHR43761">
    <property type="entry name" value="D-ISOMER SPECIFIC 2-HYDROXYACID DEHYDROGENASE FAMILY PROTEIN (AFU_ORTHOLOGUE AFUA_1G13630)"/>
    <property type="match status" value="1"/>
</dbReference>
<dbReference type="RefSeq" id="WP_024007494.1">
    <property type="nucleotide sequence ID" value="NZ_KI650984.1"/>
</dbReference>
<dbReference type="SUPFAM" id="SSF52283">
    <property type="entry name" value="Formate/glycerate dehydrogenase catalytic domain-like"/>
    <property type="match status" value="1"/>
</dbReference>
<comment type="caution">
    <text evidence="7">The sequence shown here is derived from an EMBL/GenBank/DDBJ whole genome shotgun (WGS) entry which is preliminary data.</text>
</comment>
<dbReference type="GO" id="GO:0008465">
    <property type="term" value="F:hydroxypyruvate reductase (NADH) activity"/>
    <property type="evidence" value="ECO:0007669"/>
    <property type="project" value="UniProtKB-EC"/>
</dbReference>
<dbReference type="Proteomes" id="UP000018733">
    <property type="component" value="Unassembled WGS sequence"/>
</dbReference>
<dbReference type="InterPro" id="IPR006139">
    <property type="entry name" value="D-isomer_2_OHA_DH_cat_dom"/>
</dbReference>
<feature type="domain" description="D-isomer specific 2-hydroxyacid dehydrogenase catalytic" evidence="5">
    <location>
        <begin position="27"/>
        <end position="317"/>
    </location>
</feature>
<sequence length="320" mass="34526">MSAAVRIVFLDRATLPDFIELKAFDFAHEVITYDQTKPEEVAGRIAQAQIVITNKVPVSAADLARTDGLKLVAVAATGTNIVDVEACRQKGVVVTNIRNYAVNTVPEHTLALIFALRRSLLAYHLSVARGRWAQSGQFCYFDYPVSDLADSTIGIFGSGALGSAVAGRAQALGMKVLFAGRKGETAVKKDHTPFEEVIARADILSLHLPLTDGTRHMIGAPELAQMKPTAILINTARGGLVDEAALADALENGQIGGAGFDVVTQEPMPDTHPFMRLMNRSDFILTPHVAWASRQAIQTLADQLVDNINAFERGEIRNPV</sequence>
<evidence type="ECO:0000256" key="3">
    <source>
        <dbReference type="ARBA" id="ARBA00023027"/>
    </source>
</evidence>
<feature type="domain" description="D-isomer specific 2-hydroxyacid dehydrogenase NAD-binding" evidence="6">
    <location>
        <begin position="110"/>
        <end position="290"/>
    </location>
</feature>